<keyword evidence="1" id="KW-0175">Coiled coil</keyword>
<dbReference type="OrthoDB" id="10486168at2759"/>
<reference evidence="3" key="1">
    <citation type="submission" date="2021-06" db="EMBL/GenBank/DDBJ databases">
        <authorList>
            <person name="Kallberg Y."/>
            <person name="Tangrot J."/>
            <person name="Rosling A."/>
        </authorList>
    </citation>
    <scope>NUCLEOTIDE SEQUENCE</scope>
    <source>
        <strain evidence="3">MA453B</strain>
    </source>
</reference>
<comment type="caution">
    <text evidence="3">The sequence shown here is derived from an EMBL/GenBank/DDBJ whole genome shotgun (WGS) entry which is preliminary data.</text>
</comment>
<protein>
    <submittedName>
        <fullName evidence="3">27367_t:CDS:1</fullName>
    </submittedName>
</protein>
<dbReference type="EMBL" id="CAJVPY010000526">
    <property type="protein sequence ID" value="CAG8478079.1"/>
    <property type="molecule type" value="Genomic_DNA"/>
</dbReference>
<name>A0A9N8WCB2_9GLOM</name>
<sequence>RKTGKNLGVVAREKQAIHRSTKKRANSVSKAESSTKSRRAKKIKNIESSQDLTDALAEFDLEKEEKVLFLKEKKLELEEQELKLEKEKLEILKLKRELGL</sequence>
<feature type="region of interest" description="Disordered" evidence="2">
    <location>
        <begin position="13"/>
        <end position="43"/>
    </location>
</feature>
<feature type="non-terminal residue" evidence="3">
    <location>
        <position position="100"/>
    </location>
</feature>
<evidence type="ECO:0000256" key="2">
    <source>
        <dbReference type="SAM" id="MobiDB-lite"/>
    </source>
</evidence>
<accession>A0A9N8WCB2</accession>
<organism evidence="3 4">
    <name type="scientific">Dentiscutata erythropus</name>
    <dbReference type="NCBI Taxonomy" id="1348616"/>
    <lineage>
        <taxon>Eukaryota</taxon>
        <taxon>Fungi</taxon>
        <taxon>Fungi incertae sedis</taxon>
        <taxon>Mucoromycota</taxon>
        <taxon>Glomeromycotina</taxon>
        <taxon>Glomeromycetes</taxon>
        <taxon>Diversisporales</taxon>
        <taxon>Gigasporaceae</taxon>
        <taxon>Dentiscutata</taxon>
    </lineage>
</organism>
<keyword evidence="4" id="KW-1185">Reference proteome</keyword>
<proteinExistence type="predicted"/>
<evidence type="ECO:0000256" key="1">
    <source>
        <dbReference type="SAM" id="Coils"/>
    </source>
</evidence>
<feature type="coiled-coil region" evidence="1">
    <location>
        <begin position="61"/>
        <end position="97"/>
    </location>
</feature>
<evidence type="ECO:0000313" key="4">
    <source>
        <dbReference type="Proteomes" id="UP000789405"/>
    </source>
</evidence>
<dbReference type="Proteomes" id="UP000789405">
    <property type="component" value="Unassembled WGS sequence"/>
</dbReference>
<gene>
    <name evidence="3" type="ORF">DERYTH_LOCUS1785</name>
</gene>
<evidence type="ECO:0000313" key="3">
    <source>
        <dbReference type="EMBL" id="CAG8478079.1"/>
    </source>
</evidence>
<dbReference type="AlphaFoldDB" id="A0A9N8WCB2"/>